<feature type="region of interest" description="Disordered" evidence="1">
    <location>
        <begin position="173"/>
        <end position="206"/>
    </location>
</feature>
<dbReference type="EMBL" id="CAJNIZ010044715">
    <property type="protein sequence ID" value="CAE7698894.1"/>
    <property type="molecule type" value="Genomic_DNA"/>
</dbReference>
<organism evidence="2 3">
    <name type="scientific">Symbiodinium pilosum</name>
    <name type="common">Dinoflagellate</name>
    <dbReference type="NCBI Taxonomy" id="2952"/>
    <lineage>
        <taxon>Eukaryota</taxon>
        <taxon>Sar</taxon>
        <taxon>Alveolata</taxon>
        <taxon>Dinophyceae</taxon>
        <taxon>Suessiales</taxon>
        <taxon>Symbiodiniaceae</taxon>
        <taxon>Symbiodinium</taxon>
    </lineage>
</organism>
<dbReference type="OrthoDB" id="435296at2759"/>
<keyword evidence="3" id="KW-1185">Reference proteome</keyword>
<reference evidence="2" key="1">
    <citation type="submission" date="2021-02" db="EMBL/GenBank/DDBJ databases">
        <authorList>
            <person name="Dougan E. K."/>
            <person name="Rhodes N."/>
            <person name="Thang M."/>
            <person name="Chan C."/>
        </authorList>
    </citation>
    <scope>NUCLEOTIDE SEQUENCE</scope>
</reference>
<gene>
    <name evidence="2" type="ORF">SPIL2461_LOCUS19641</name>
</gene>
<protein>
    <submittedName>
        <fullName evidence="2">Uncharacterized protein</fullName>
    </submittedName>
</protein>
<feature type="compositionally biased region" description="Low complexity" evidence="1">
    <location>
        <begin position="116"/>
        <end position="129"/>
    </location>
</feature>
<dbReference type="AlphaFoldDB" id="A0A812WSG0"/>
<evidence type="ECO:0000313" key="2">
    <source>
        <dbReference type="EMBL" id="CAE7698894.1"/>
    </source>
</evidence>
<proteinExistence type="predicted"/>
<name>A0A812WSG0_SYMPI</name>
<dbReference type="Proteomes" id="UP000649617">
    <property type="component" value="Unassembled WGS sequence"/>
</dbReference>
<feature type="region of interest" description="Disordered" evidence="1">
    <location>
        <begin position="1"/>
        <end position="26"/>
    </location>
</feature>
<feature type="compositionally biased region" description="Basic and acidic residues" evidence="1">
    <location>
        <begin position="135"/>
        <end position="146"/>
    </location>
</feature>
<sequence length="328" mass="35785">MRSQGNSAASTVRSNTAADQRRRQRRQGFPALGISVLESAVSAVQGQTDLPDIKFRGNAVGEQRSELDLQTSLLKGGTKEQAQILAIAHGLQEGIEDLLAGRVFHPGADKDEVEWDSSSAESDSSSTLPPTSPTESKKVVQEERPEAQPAEAEPSSPLPAKMKKALAGMPGWMQGEVESGDEQDSSNEDGSARADHSDDDSVDGFLNINYHDIDDIVQETDDSKIEQQVNAGRAATNRIMYEWKEMARVRLTEELNEWFQERKAKGGTEVAELDGTEAESNQTMVSQGEGIREVKSGIEKKEMALFSTISCPSIEVLPRLSAKVRHPH</sequence>
<evidence type="ECO:0000313" key="3">
    <source>
        <dbReference type="Proteomes" id="UP000649617"/>
    </source>
</evidence>
<accession>A0A812WSG0</accession>
<feature type="compositionally biased region" description="Polar residues" evidence="1">
    <location>
        <begin position="1"/>
        <end position="18"/>
    </location>
</feature>
<feature type="compositionally biased region" description="Acidic residues" evidence="1">
    <location>
        <begin position="178"/>
        <end position="187"/>
    </location>
</feature>
<feature type="compositionally biased region" description="Low complexity" evidence="1">
    <location>
        <begin position="147"/>
        <end position="159"/>
    </location>
</feature>
<comment type="caution">
    <text evidence="2">The sequence shown here is derived from an EMBL/GenBank/DDBJ whole genome shotgun (WGS) entry which is preliminary data.</text>
</comment>
<evidence type="ECO:0000256" key="1">
    <source>
        <dbReference type="SAM" id="MobiDB-lite"/>
    </source>
</evidence>
<feature type="region of interest" description="Disordered" evidence="1">
    <location>
        <begin position="109"/>
        <end position="159"/>
    </location>
</feature>